<organism evidence="2 3">
    <name type="scientific">Catellicoccus marimammalium M35/04/3</name>
    <dbReference type="NCBI Taxonomy" id="1234409"/>
    <lineage>
        <taxon>Bacteria</taxon>
        <taxon>Bacillati</taxon>
        <taxon>Bacillota</taxon>
        <taxon>Bacilli</taxon>
        <taxon>Lactobacillales</taxon>
        <taxon>Enterococcaceae</taxon>
        <taxon>Catellicoccus</taxon>
    </lineage>
</organism>
<feature type="domain" description="Methyltransferase small" evidence="1">
    <location>
        <begin position="15"/>
        <end position="179"/>
    </location>
</feature>
<dbReference type="STRING" id="1234409.C683_1185"/>
<reference evidence="2 3" key="1">
    <citation type="journal article" date="2013" name="Genome Announc.">
        <title>Draft Genome Sequence of Catellicoccus marimammalium, a Novel Species Commonly Found in Gull Feces.</title>
        <authorList>
            <person name="Weigand M.R."/>
            <person name="Ryu H."/>
            <person name="Bozcek L."/>
            <person name="Konstantinidis K.T."/>
            <person name="Santo Domingo J.W."/>
        </authorList>
    </citation>
    <scope>NUCLEOTIDE SEQUENCE [LARGE SCALE GENOMIC DNA]</scope>
    <source>
        <strain evidence="2 3">M35/04/3</strain>
    </source>
</reference>
<dbReference type="InterPro" id="IPR002052">
    <property type="entry name" value="DNA_methylase_N6_adenine_CS"/>
</dbReference>
<dbReference type="InterPro" id="IPR050210">
    <property type="entry name" value="tRNA_Adenine-N(6)_MTase"/>
</dbReference>
<dbReference type="Pfam" id="PF05175">
    <property type="entry name" value="MTS"/>
    <property type="match status" value="1"/>
</dbReference>
<gene>
    <name evidence="2" type="ORF">C683_1185</name>
</gene>
<keyword evidence="2" id="KW-0489">Methyltransferase</keyword>
<dbReference type="AlphaFoldDB" id="K8Z7N2"/>
<dbReference type="GO" id="GO:0008170">
    <property type="term" value="F:N-methyltransferase activity"/>
    <property type="evidence" value="ECO:0007669"/>
    <property type="project" value="UniProtKB-ARBA"/>
</dbReference>
<dbReference type="InterPro" id="IPR029063">
    <property type="entry name" value="SAM-dependent_MTases_sf"/>
</dbReference>
<keyword evidence="2" id="KW-0808">Transferase</keyword>
<keyword evidence="3" id="KW-1185">Reference proteome</keyword>
<dbReference type="OrthoDB" id="9777257at2"/>
<dbReference type="PATRIC" id="fig|1234409.3.peg.1137"/>
<dbReference type="SUPFAM" id="SSF53335">
    <property type="entry name" value="S-adenosyl-L-methionine-dependent methyltransferases"/>
    <property type="match status" value="1"/>
</dbReference>
<dbReference type="CDD" id="cd02440">
    <property type="entry name" value="AdoMet_MTases"/>
    <property type="match status" value="1"/>
</dbReference>
<dbReference type="Proteomes" id="UP000016057">
    <property type="component" value="Unassembled WGS sequence"/>
</dbReference>
<sequence>MERIDDLNFNGLKIIQSNEVFSFSIDAVLLAHFGYVPKKGKIIDLCAGNGAVGLLCTEKTKASIDFIELQPRLAEMAEQSIALNKKEAQCHVHCADLKELSQYFAHDTIDAILCNPPYFPVREQQLQNPNPHLAIARHEIYAEIEDIMQQASYVLKTKGHLSLVHRPDRFLPILEAMQRHQITPKKVRFIYSKMDRPAKAMIIEGIKNGSKEGFIVEPPFIIQNENNEYTKEMMDIFHGK</sequence>
<dbReference type="RefSeq" id="WP_009492002.1">
    <property type="nucleotide sequence ID" value="NZ_AMYT01000022.1"/>
</dbReference>
<dbReference type="GO" id="GO:0008757">
    <property type="term" value="F:S-adenosylmethionine-dependent methyltransferase activity"/>
    <property type="evidence" value="ECO:0007669"/>
    <property type="project" value="UniProtKB-ARBA"/>
</dbReference>
<dbReference type="EMBL" id="AMYT01000022">
    <property type="protein sequence ID" value="EKU26910.1"/>
    <property type="molecule type" value="Genomic_DNA"/>
</dbReference>
<dbReference type="PANTHER" id="PTHR47739">
    <property type="entry name" value="TRNA1(VAL) (ADENINE(37)-N6)-METHYLTRANSFERASE"/>
    <property type="match status" value="1"/>
</dbReference>
<comment type="caution">
    <text evidence="2">The sequence shown here is derived from an EMBL/GenBank/DDBJ whole genome shotgun (WGS) entry which is preliminary data.</text>
</comment>
<dbReference type="PANTHER" id="PTHR47739:SF1">
    <property type="entry name" value="TRNA1(VAL) (ADENINE(37)-N6)-METHYLTRANSFERASE"/>
    <property type="match status" value="1"/>
</dbReference>
<evidence type="ECO:0000259" key="1">
    <source>
        <dbReference type="Pfam" id="PF05175"/>
    </source>
</evidence>
<dbReference type="EC" id="2.1.1.223" evidence="2"/>
<dbReference type="InterPro" id="IPR007848">
    <property type="entry name" value="Small_mtfrase_dom"/>
</dbReference>
<dbReference type="GO" id="GO:0003676">
    <property type="term" value="F:nucleic acid binding"/>
    <property type="evidence" value="ECO:0007669"/>
    <property type="project" value="InterPro"/>
</dbReference>
<proteinExistence type="predicted"/>
<dbReference type="PROSITE" id="PS00092">
    <property type="entry name" value="N6_MTASE"/>
    <property type="match status" value="1"/>
</dbReference>
<evidence type="ECO:0000313" key="3">
    <source>
        <dbReference type="Proteomes" id="UP000016057"/>
    </source>
</evidence>
<dbReference type="Gene3D" id="3.40.50.150">
    <property type="entry name" value="Vaccinia Virus protein VP39"/>
    <property type="match status" value="1"/>
</dbReference>
<dbReference type="GO" id="GO:0032259">
    <property type="term" value="P:methylation"/>
    <property type="evidence" value="ECO:0007669"/>
    <property type="project" value="UniProtKB-KW"/>
</dbReference>
<dbReference type="eggNOG" id="COG4123">
    <property type="taxonomic scope" value="Bacteria"/>
</dbReference>
<name>K8Z7N2_9ENTE</name>
<protein>
    <submittedName>
        <fullName evidence="2">tRNA (Adenine37-N(6))-methyltransferase TrmN6</fullName>
        <ecNumber evidence="2">2.1.1.223</ecNumber>
    </submittedName>
</protein>
<evidence type="ECO:0000313" key="2">
    <source>
        <dbReference type="EMBL" id="EKU26910.1"/>
    </source>
</evidence>
<accession>K8Z7N2</accession>